<evidence type="ECO:0000256" key="4">
    <source>
        <dbReference type="ARBA" id="ARBA00047645"/>
    </source>
</evidence>
<dbReference type="OrthoDB" id="9808093at2"/>
<name>A0A1H3GZ13_9FIRM</name>
<dbReference type="PROSITE" id="PS51160">
    <property type="entry name" value="ACYLPHOSPHATASE_3"/>
    <property type="match status" value="1"/>
</dbReference>
<evidence type="ECO:0000256" key="1">
    <source>
        <dbReference type="ARBA" id="ARBA00005614"/>
    </source>
</evidence>
<evidence type="ECO:0000313" key="8">
    <source>
        <dbReference type="EMBL" id="SDY08175.1"/>
    </source>
</evidence>
<organism evidence="8 9">
    <name type="scientific">Lachnobacterium bovis DSM 14045</name>
    <dbReference type="NCBI Taxonomy" id="1122142"/>
    <lineage>
        <taxon>Bacteria</taxon>
        <taxon>Bacillati</taxon>
        <taxon>Bacillota</taxon>
        <taxon>Clostridia</taxon>
        <taxon>Lachnospirales</taxon>
        <taxon>Lachnospiraceae</taxon>
        <taxon>Lachnobacterium</taxon>
    </lineage>
</organism>
<comment type="similarity">
    <text evidence="1 6">Belongs to the acylphosphatase family.</text>
</comment>
<dbReference type="AlphaFoldDB" id="A0A1H3GZ13"/>
<dbReference type="InterPro" id="IPR036046">
    <property type="entry name" value="Acylphosphatase-like_dom_sf"/>
</dbReference>
<comment type="catalytic activity">
    <reaction evidence="4 5">
        <text>an acyl phosphate + H2O = a carboxylate + phosphate + H(+)</text>
        <dbReference type="Rhea" id="RHEA:14965"/>
        <dbReference type="ChEBI" id="CHEBI:15377"/>
        <dbReference type="ChEBI" id="CHEBI:15378"/>
        <dbReference type="ChEBI" id="CHEBI:29067"/>
        <dbReference type="ChEBI" id="CHEBI:43474"/>
        <dbReference type="ChEBI" id="CHEBI:59918"/>
        <dbReference type="EC" id="3.6.1.7"/>
    </reaction>
</comment>
<gene>
    <name evidence="8" type="ORF">SAMN02910414_00710</name>
</gene>
<dbReference type="PANTHER" id="PTHR47268:SF4">
    <property type="entry name" value="ACYLPHOSPHATASE"/>
    <property type="match status" value="1"/>
</dbReference>
<dbReference type="RefSeq" id="WP_074716208.1">
    <property type="nucleotide sequence ID" value="NZ_FNPG01000007.1"/>
</dbReference>
<dbReference type="Gene3D" id="3.30.70.100">
    <property type="match status" value="1"/>
</dbReference>
<dbReference type="Proteomes" id="UP000183918">
    <property type="component" value="Unassembled WGS sequence"/>
</dbReference>
<sequence>MTIRRYYKVYGEVQAVGFRHFSKVVADEYHLTGYVRNEYDGSVTIEVQGEEDIVRNFLEEVEKVSYHIEISRFSWENLAICSQETSFSIL</sequence>
<dbReference type="InterPro" id="IPR020456">
    <property type="entry name" value="Acylphosphatase"/>
</dbReference>
<evidence type="ECO:0000256" key="5">
    <source>
        <dbReference type="PROSITE-ProRule" id="PRU00520"/>
    </source>
</evidence>
<evidence type="ECO:0000256" key="6">
    <source>
        <dbReference type="RuleBase" id="RU004168"/>
    </source>
</evidence>
<dbReference type="Pfam" id="PF00708">
    <property type="entry name" value="Acylphosphatase"/>
    <property type="match status" value="1"/>
</dbReference>
<accession>A0A1H3GZ13</accession>
<evidence type="ECO:0000313" key="9">
    <source>
        <dbReference type="Proteomes" id="UP000183918"/>
    </source>
</evidence>
<feature type="active site" evidence="5">
    <location>
        <position position="37"/>
    </location>
</feature>
<dbReference type="EC" id="3.6.1.7" evidence="2 5"/>
<evidence type="ECO:0000256" key="2">
    <source>
        <dbReference type="ARBA" id="ARBA00012150"/>
    </source>
</evidence>
<keyword evidence="5" id="KW-0378">Hydrolase</keyword>
<dbReference type="InterPro" id="IPR001792">
    <property type="entry name" value="Acylphosphatase-like_dom"/>
</dbReference>
<dbReference type="SUPFAM" id="SSF54975">
    <property type="entry name" value="Acylphosphatase/BLUF domain-like"/>
    <property type="match status" value="1"/>
</dbReference>
<evidence type="ECO:0000256" key="3">
    <source>
        <dbReference type="ARBA" id="ARBA00015991"/>
    </source>
</evidence>
<feature type="active site" evidence="5">
    <location>
        <position position="19"/>
    </location>
</feature>
<keyword evidence="9" id="KW-1185">Reference proteome</keyword>
<dbReference type="GO" id="GO:0003998">
    <property type="term" value="F:acylphosphatase activity"/>
    <property type="evidence" value="ECO:0007669"/>
    <property type="project" value="UniProtKB-EC"/>
</dbReference>
<dbReference type="EMBL" id="FNPG01000007">
    <property type="protein sequence ID" value="SDY08175.1"/>
    <property type="molecule type" value="Genomic_DNA"/>
</dbReference>
<proteinExistence type="inferred from homology"/>
<dbReference type="PANTHER" id="PTHR47268">
    <property type="entry name" value="ACYLPHOSPHATASE"/>
    <property type="match status" value="1"/>
</dbReference>
<protein>
    <recommendedName>
        <fullName evidence="3 5">acylphosphatase</fullName>
        <ecNumber evidence="2 5">3.6.1.7</ecNumber>
    </recommendedName>
</protein>
<dbReference type="PROSITE" id="PS00151">
    <property type="entry name" value="ACYLPHOSPHATASE_2"/>
    <property type="match status" value="1"/>
</dbReference>
<reference evidence="8 9" key="1">
    <citation type="submission" date="2016-10" db="EMBL/GenBank/DDBJ databases">
        <authorList>
            <person name="de Groot N.N."/>
        </authorList>
    </citation>
    <scope>NUCLEOTIDE SEQUENCE [LARGE SCALE GENOMIC DNA]</scope>
    <source>
        <strain evidence="8 9">DSM 14045</strain>
    </source>
</reference>
<dbReference type="STRING" id="1122142.SAMN02910414_00710"/>
<evidence type="ECO:0000259" key="7">
    <source>
        <dbReference type="PROSITE" id="PS51160"/>
    </source>
</evidence>
<feature type="domain" description="Acylphosphatase-like" evidence="7">
    <location>
        <begin position="4"/>
        <end position="90"/>
    </location>
</feature>
<dbReference type="InterPro" id="IPR017968">
    <property type="entry name" value="Acylphosphatase_CS"/>
</dbReference>